<keyword evidence="4" id="KW-1185">Reference proteome</keyword>
<gene>
    <name evidence="3" type="ORF">H1R20_g13513</name>
</gene>
<dbReference type="InterPro" id="IPR001229">
    <property type="entry name" value="Jacalin-like_lectin_dom"/>
</dbReference>
<evidence type="ECO:0000256" key="1">
    <source>
        <dbReference type="SAM" id="MobiDB-lite"/>
    </source>
</evidence>
<protein>
    <recommendedName>
        <fullName evidence="2">Jacalin-type lectin domain-containing protein</fullName>
    </recommendedName>
</protein>
<feature type="domain" description="Jacalin-type lectin" evidence="2">
    <location>
        <begin position="15"/>
        <end position="163"/>
    </location>
</feature>
<feature type="region of interest" description="Disordered" evidence="1">
    <location>
        <begin position="66"/>
        <end position="85"/>
    </location>
</feature>
<dbReference type="Pfam" id="PF01419">
    <property type="entry name" value="Jacalin"/>
    <property type="match status" value="1"/>
</dbReference>
<evidence type="ECO:0000313" key="4">
    <source>
        <dbReference type="Proteomes" id="UP001140091"/>
    </source>
</evidence>
<dbReference type="Proteomes" id="UP001140091">
    <property type="component" value="Unassembled WGS sequence"/>
</dbReference>
<dbReference type="Gene3D" id="2.100.10.30">
    <property type="entry name" value="Jacalin-like lectin domain"/>
    <property type="match status" value="1"/>
</dbReference>
<dbReference type="OrthoDB" id="2943769at2759"/>
<feature type="compositionally biased region" description="Polar residues" evidence="1">
    <location>
        <begin position="71"/>
        <end position="80"/>
    </location>
</feature>
<evidence type="ECO:0000259" key="2">
    <source>
        <dbReference type="Pfam" id="PF01419"/>
    </source>
</evidence>
<reference evidence="3" key="1">
    <citation type="submission" date="2022-06" db="EMBL/GenBank/DDBJ databases">
        <title>Genome Sequence of Candolleomyces eurysporus.</title>
        <authorList>
            <person name="Buettner E."/>
        </authorList>
    </citation>
    <scope>NUCLEOTIDE SEQUENCE</scope>
    <source>
        <strain evidence="3">VTCC 930004</strain>
    </source>
</reference>
<dbReference type="EMBL" id="JANBPK010001313">
    <property type="protein sequence ID" value="KAJ2923580.1"/>
    <property type="molecule type" value="Genomic_DNA"/>
</dbReference>
<comment type="caution">
    <text evidence="3">The sequence shown here is derived from an EMBL/GenBank/DDBJ whole genome shotgun (WGS) entry which is preliminary data.</text>
</comment>
<dbReference type="AlphaFoldDB" id="A0A9W8IVR3"/>
<feature type="non-terminal residue" evidence="3">
    <location>
        <position position="1"/>
    </location>
</feature>
<organism evidence="3 4">
    <name type="scientific">Candolleomyces eurysporus</name>
    <dbReference type="NCBI Taxonomy" id="2828524"/>
    <lineage>
        <taxon>Eukaryota</taxon>
        <taxon>Fungi</taxon>
        <taxon>Dikarya</taxon>
        <taxon>Basidiomycota</taxon>
        <taxon>Agaricomycotina</taxon>
        <taxon>Agaricomycetes</taxon>
        <taxon>Agaricomycetidae</taxon>
        <taxon>Agaricales</taxon>
        <taxon>Agaricineae</taxon>
        <taxon>Psathyrellaceae</taxon>
        <taxon>Candolleomyces</taxon>
    </lineage>
</organism>
<proteinExistence type="predicted"/>
<dbReference type="SUPFAM" id="SSF51101">
    <property type="entry name" value="Mannose-binding lectins"/>
    <property type="match status" value="1"/>
</dbReference>
<sequence length="196" mass="20837">MGTSTQVVATVQSALFGDSKGEHFNDMEKVVGIPASVTVNVDKPLKSITFMHGAVLDGIELSYSKSRGDSHTTVTHGTSPRSDDSGLTIEKVKIGDNEKIIAFSGLQGTSNFRGHRILQLYFTTYDSKTGKMEVKGPFGRGQGSSPEPFHVTANGAFVAVGGYAIDTDSSLGQLVSDDEDGGLYGLTFFDVAYRSV</sequence>
<evidence type="ECO:0000313" key="3">
    <source>
        <dbReference type="EMBL" id="KAJ2923580.1"/>
    </source>
</evidence>
<name>A0A9W8IVR3_9AGAR</name>
<accession>A0A9W8IVR3</accession>
<dbReference type="InterPro" id="IPR036404">
    <property type="entry name" value="Jacalin-like_lectin_dom_sf"/>
</dbReference>